<protein>
    <submittedName>
        <fullName evidence="1">Putative antitoxin VapB29</fullName>
    </submittedName>
</protein>
<name>A0A173LHD1_9ACTN</name>
<dbReference type="SUPFAM" id="SSF47598">
    <property type="entry name" value="Ribbon-helix-helix"/>
    <property type="match status" value="1"/>
</dbReference>
<evidence type="ECO:0000313" key="1">
    <source>
        <dbReference type="EMBL" id="ANI91736.1"/>
    </source>
</evidence>
<dbReference type="STRING" id="499555.BJL86_0943"/>
<dbReference type="KEGG" id="dtm:BJL86_0943"/>
<dbReference type="InterPro" id="IPR010985">
    <property type="entry name" value="Ribbon_hlx_hlx"/>
</dbReference>
<organism evidence="1 2">
    <name type="scientific">Dietzia timorensis</name>
    <dbReference type="NCBI Taxonomy" id="499555"/>
    <lineage>
        <taxon>Bacteria</taxon>
        <taxon>Bacillati</taxon>
        <taxon>Actinomycetota</taxon>
        <taxon>Actinomycetes</taxon>
        <taxon>Mycobacteriales</taxon>
        <taxon>Dietziaceae</taxon>
        <taxon>Dietzia</taxon>
    </lineage>
</organism>
<gene>
    <name evidence="1" type="ORF">BJL86_0943</name>
</gene>
<dbReference type="EMBL" id="CP015961">
    <property type="protein sequence ID" value="ANI91736.1"/>
    <property type="molecule type" value="Genomic_DNA"/>
</dbReference>
<sequence>MYHWGMRTTIDLPDAVHRRAKELAQARGESLSSVVADLAVKGLAAAGEPMRINRDPVSGLPTVNLGYRLTSEEVARELDDE</sequence>
<proteinExistence type="predicted"/>
<dbReference type="Proteomes" id="UP000186104">
    <property type="component" value="Chromosome"/>
</dbReference>
<accession>A0A173LHD1</accession>
<dbReference type="GO" id="GO:0006355">
    <property type="term" value="P:regulation of DNA-templated transcription"/>
    <property type="evidence" value="ECO:0007669"/>
    <property type="project" value="InterPro"/>
</dbReference>
<evidence type="ECO:0000313" key="2">
    <source>
        <dbReference type="Proteomes" id="UP000186104"/>
    </source>
</evidence>
<dbReference type="AlphaFoldDB" id="A0A173LHD1"/>
<reference evidence="1 2" key="1">
    <citation type="submission" date="2016-06" db="EMBL/GenBank/DDBJ databases">
        <title>Complete genome sequence of a saline-alkali tolerant type strain Dietzia timorensis ID05-A0528T.</title>
        <authorList>
            <person name="Wu X."/>
        </authorList>
    </citation>
    <scope>NUCLEOTIDE SEQUENCE [LARGE SCALE GENOMIC DNA]</scope>
    <source>
        <strain evidence="1 2">ID05-A0528</strain>
    </source>
</reference>
<keyword evidence="2" id="KW-1185">Reference proteome</keyword>